<dbReference type="InterPro" id="IPR036236">
    <property type="entry name" value="Znf_C2H2_sf"/>
</dbReference>
<dbReference type="AlphaFoldDB" id="A0A913X734"/>
<dbReference type="GO" id="GO:0000122">
    <property type="term" value="P:negative regulation of transcription by RNA polymerase II"/>
    <property type="evidence" value="ECO:0007669"/>
    <property type="project" value="UniProtKB-ARBA"/>
</dbReference>
<feature type="domain" description="C2H2-type" evidence="12">
    <location>
        <begin position="243"/>
        <end position="265"/>
    </location>
</feature>
<dbReference type="InterPro" id="IPR013087">
    <property type="entry name" value="Znf_C2H2_type"/>
</dbReference>
<reference evidence="13" key="1">
    <citation type="submission" date="2022-11" db="UniProtKB">
        <authorList>
            <consortium name="EnsemblMetazoa"/>
        </authorList>
    </citation>
    <scope>IDENTIFICATION</scope>
</reference>
<keyword evidence="4" id="KW-0677">Repeat</keyword>
<dbReference type="FunFam" id="3.30.160.60:FF:000624">
    <property type="entry name" value="zinc finger protein 697"/>
    <property type="match status" value="1"/>
</dbReference>
<dbReference type="PANTHER" id="PTHR23235:SF142">
    <property type="entry name" value="ZINC FINGER PROTEIN 384"/>
    <property type="match status" value="1"/>
</dbReference>
<keyword evidence="6" id="KW-0862">Zinc</keyword>
<accession>A0A913X734</accession>
<dbReference type="Proteomes" id="UP000887567">
    <property type="component" value="Unplaced"/>
</dbReference>
<keyword evidence="7" id="KW-0805">Transcription regulation</keyword>
<dbReference type="KEGG" id="epa:110238547"/>
<dbReference type="SUPFAM" id="SSF57667">
    <property type="entry name" value="beta-beta-alpha zinc fingers"/>
    <property type="match status" value="3"/>
</dbReference>
<dbReference type="GO" id="GO:0005634">
    <property type="term" value="C:nucleus"/>
    <property type="evidence" value="ECO:0007669"/>
    <property type="project" value="UniProtKB-SubCell"/>
</dbReference>
<dbReference type="FunFam" id="3.30.160.60:FF:000325">
    <property type="entry name" value="ZFP90 zinc finger protein"/>
    <property type="match status" value="1"/>
</dbReference>
<dbReference type="FunFam" id="3.30.160.60:FF:001465">
    <property type="entry name" value="Zinc finger protein 560"/>
    <property type="match status" value="1"/>
</dbReference>
<keyword evidence="5 11" id="KW-0863">Zinc-finger</keyword>
<evidence type="ECO:0000313" key="13">
    <source>
        <dbReference type="EnsemblMetazoa" id="XP_020899880.1"/>
    </source>
</evidence>
<evidence type="ECO:0000256" key="3">
    <source>
        <dbReference type="ARBA" id="ARBA00022723"/>
    </source>
</evidence>
<dbReference type="FunFam" id="3.30.160.60:FF:001954">
    <property type="entry name" value="Zinc finger protein 787"/>
    <property type="match status" value="1"/>
</dbReference>
<evidence type="ECO:0000313" key="14">
    <source>
        <dbReference type="Proteomes" id="UP000887567"/>
    </source>
</evidence>
<dbReference type="FunFam" id="3.30.160.60:FF:000290">
    <property type="entry name" value="Zinc finger protein 697 isoform X1"/>
    <property type="match status" value="1"/>
</dbReference>
<comment type="similarity">
    <text evidence="2">Belongs to the krueppel C2H2-type zinc-finger protein family.</text>
</comment>
<keyword evidence="8" id="KW-0238">DNA-binding</keyword>
<dbReference type="RefSeq" id="XP_020899880.1">
    <property type="nucleotide sequence ID" value="XM_021044221.1"/>
</dbReference>
<evidence type="ECO:0000256" key="2">
    <source>
        <dbReference type="ARBA" id="ARBA00006991"/>
    </source>
</evidence>
<evidence type="ECO:0000256" key="11">
    <source>
        <dbReference type="PROSITE-ProRule" id="PRU00042"/>
    </source>
</evidence>
<dbReference type="Pfam" id="PF00096">
    <property type="entry name" value="zf-C2H2"/>
    <property type="match status" value="2"/>
</dbReference>
<evidence type="ECO:0000256" key="6">
    <source>
        <dbReference type="ARBA" id="ARBA00022833"/>
    </source>
</evidence>
<evidence type="ECO:0000256" key="9">
    <source>
        <dbReference type="ARBA" id="ARBA00023163"/>
    </source>
</evidence>
<evidence type="ECO:0000256" key="4">
    <source>
        <dbReference type="ARBA" id="ARBA00022737"/>
    </source>
</evidence>
<dbReference type="OrthoDB" id="5949735at2759"/>
<keyword evidence="14" id="KW-1185">Reference proteome</keyword>
<dbReference type="GO" id="GO:0008270">
    <property type="term" value="F:zinc ion binding"/>
    <property type="evidence" value="ECO:0007669"/>
    <property type="project" value="UniProtKB-KW"/>
</dbReference>
<proteinExistence type="inferred from homology"/>
<dbReference type="SMART" id="SM00355">
    <property type="entry name" value="ZnF_C2H2"/>
    <property type="match status" value="5"/>
</dbReference>
<keyword evidence="3" id="KW-0479">Metal-binding</keyword>
<comment type="subcellular location">
    <subcellularLocation>
        <location evidence="1">Nucleus</location>
    </subcellularLocation>
</comment>
<dbReference type="GO" id="GO:0000978">
    <property type="term" value="F:RNA polymerase II cis-regulatory region sequence-specific DNA binding"/>
    <property type="evidence" value="ECO:0007669"/>
    <property type="project" value="TreeGrafter"/>
</dbReference>
<dbReference type="Gene3D" id="3.30.160.60">
    <property type="entry name" value="Classic Zinc Finger"/>
    <property type="match status" value="5"/>
</dbReference>
<dbReference type="RefSeq" id="XP_020899881.1">
    <property type="nucleotide sequence ID" value="XM_021044222.1"/>
</dbReference>
<sequence>MALQDRTRSYGNRFLGNCYVYKGRYPNDNLPQSSSYFVYPMPPSSLYYSCLPATNMRQNPILQLGETMSGAIGIPSDYLNDFGYFQRFKDEGDQDRKSDVFHFTGHDAIIQHTDDTKRNINNSLHKKEMTTKCSICEKVYSRSSTLKIHLRTHTGERPFKCNVCSKSFSQNANLRAHLRIHTGEKPFKCSVCDKSFTQSSSLTLHMRVHSGERPYRCNICLRGFACSSTLTKHLRIHTGEKPYQCKVCDMRFSQSGNLSRHMRLHEKIVYV</sequence>
<feature type="domain" description="C2H2-type" evidence="12">
    <location>
        <begin position="187"/>
        <end position="214"/>
    </location>
</feature>
<keyword evidence="10" id="KW-0539">Nucleus</keyword>
<organism evidence="13 14">
    <name type="scientific">Exaiptasia diaphana</name>
    <name type="common">Tropical sea anemone</name>
    <name type="synonym">Aiptasia pulchella</name>
    <dbReference type="NCBI Taxonomy" id="2652724"/>
    <lineage>
        <taxon>Eukaryota</taxon>
        <taxon>Metazoa</taxon>
        <taxon>Cnidaria</taxon>
        <taxon>Anthozoa</taxon>
        <taxon>Hexacorallia</taxon>
        <taxon>Actiniaria</taxon>
        <taxon>Aiptasiidae</taxon>
        <taxon>Exaiptasia</taxon>
    </lineage>
</organism>
<keyword evidence="9" id="KW-0804">Transcription</keyword>
<dbReference type="Pfam" id="PF13465">
    <property type="entry name" value="zf-H2C2_2"/>
    <property type="match status" value="1"/>
</dbReference>
<evidence type="ECO:0000256" key="1">
    <source>
        <dbReference type="ARBA" id="ARBA00004123"/>
    </source>
</evidence>
<protein>
    <recommendedName>
        <fullName evidence="12">C2H2-type domain-containing protein</fullName>
    </recommendedName>
</protein>
<feature type="domain" description="C2H2-type" evidence="12">
    <location>
        <begin position="215"/>
        <end position="242"/>
    </location>
</feature>
<evidence type="ECO:0000256" key="10">
    <source>
        <dbReference type="ARBA" id="ARBA00023242"/>
    </source>
</evidence>
<feature type="domain" description="C2H2-type" evidence="12">
    <location>
        <begin position="131"/>
        <end position="158"/>
    </location>
</feature>
<name>A0A913X734_EXADI</name>
<evidence type="ECO:0000256" key="7">
    <source>
        <dbReference type="ARBA" id="ARBA00023015"/>
    </source>
</evidence>
<evidence type="ECO:0000256" key="8">
    <source>
        <dbReference type="ARBA" id="ARBA00023125"/>
    </source>
</evidence>
<dbReference type="EnsemblMetazoa" id="XM_021044222.1">
    <property type="protein sequence ID" value="XP_020899881.1"/>
    <property type="gene ID" value="LOC110238547"/>
</dbReference>
<dbReference type="GeneID" id="110238547"/>
<dbReference type="GO" id="GO:0000981">
    <property type="term" value="F:DNA-binding transcription factor activity, RNA polymerase II-specific"/>
    <property type="evidence" value="ECO:0007669"/>
    <property type="project" value="TreeGrafter"/>
</dbReference>
<evidence type="ECO:0000259" key="12">
    <source>
        <dbReference type="PROSITE" id="PS50157"/>
    </source>
</evidence>
<dbReference type="OMA" id="KTHRYSH"/>
<dbReference type="PROSITE" id="PS50157">
    <property type="entry name" value="ZINC_FINGER_C2H2_2"/>
    <property type="match status" value="5"/>
</dbReference>
<feature type="domain" description="C2H2-type" evidence="12">
    <location>
        <begin position="159"/>
        <end position="186"/>
    </location>
</feature>
<dbReference type="PANTHER" id="PTHR23235">
    <property type="entry name" value="KRUEPPEL-LIKE TRANSCRIPTION FACTOR"/>
    <property type="match status" value="1"/>
</dbReference>
<evidence type="ECO:0000256" key="5">
    <source>
        <dbReference type="ARBA" id="ARBA00022771"/>
    </source>
</evidence>
<dbReference type="PROSITE" id="PS00028">
    <property type="entry name" value="ZINC_FINGER_C2H2_1"/>
    <property type="match status" value="5"/>
</dbReference>
<dbReference type="EnsemblMetazoa" id="XM_021044221.1">
    <property type="protein sequence ID" value="XP_020899880.1"/>
    <property type="gene ID" value="LOC110238547"/>
</dbReference>